<name>A0A0F9M233_9ZZZZ</name>
<protein>
    <submittedName>
        <fullName evidence="1">Uncharacterized protein</fullName>
    </submittedName>
</protein>
<organism evidence="1">
    <name type="scientific">marine sediment metagenome</name>
    <dbReference type="NCBI Taxonomy" id="412755"/>
    <lineage>
        <taxon>unclassified sequences</taxon>
        <taxon>metagenomes</taxon>
        <taxon>ecological metagenomes</taxon>
    </lineage>
</organism>
<dbReference type="EMBL" id="LAZR01011124">
    <property type="protein sequence ID" value="KKM63302.1"/>
    <property type="molecule type" value="Genomic_DNA"/>
</dbReference>
<sequence length="207" mass="24462">MVIITMAWIMTEQKPKGVRYSENTSQATLWQFKTVIETGDLRYLLILDDYETLPEFDLELLNVAWMEIYQEFSDISGGNRADLWLVKVKRLTSMQLNYQRHASLLRVIKMFPDEEFLAEAAADGYMISLDDFDKTFEKAYTRLMRMKNQIGAFQREQEKEDTEESSLEGTIAMLEKFQGYQFDEYKMSVKKFANIYKAYRDAQVHKK</sequence>
<gene>
    <name evidence="1" type="ORF">LCGC14_1512800</name>
</gene>
<dbReference type="AlphaFoldDB" id="A0A0F9M233"/>
<accession>A0A0F9M233</accession>
<proteinExistence type="predicted"/>
<evidence type="ECO:0000313" key="1">
    <source>
        <dbReference type="EMBL" id="KKM63302.1"/>
    </source>
</evidence>
<comment type="caution">
    <text evidence="1">The sequence shown here is derived from an EMBL/GenBank/DDBJ whole genome shotgun (WGS) entry which is preliminary data.</text>
</comment>
<reference evidence="1" key="1">
    <citation type="journal article" date="2015" name="Nature">
        <title>Complex archaea that bridge the gap between prokaryotes and eukaryotes.</title>
        <authorList>
            <person name="Spang A."/>
            <person name="Saw J.H."/>
            <person name="Jorgensen S.L."/>
            <person name="Zaremba-Niedzwiedzka K."/>
            <person name="Martijn J."/>
            <person name="Lind A.E."/>
            <person name="van Eijk R."/>
            <person name="Schleper C."/>
            <person name="Guy L."/>
            <person name="Ettema T.J."/>
        </authorList>
    </citation>
    <scope>NUCLEOTIDE SEQUENCE</scope>
</reference>